<comment type="caution">
    <text evidence="1">The sequence shown here is derived from an EMBL/GenBank/DDBJ whole genome shotgun (WGS) entry which is preliminary data.</text>
</comment>
<name>A0A5N7MSA7_9HYPH</name>
<evidence type="ECO:0000313" key="2">
    <source>
        <dbReference type="Proteomes" id="UP000403266"/>
    </source>
</evidence>
<gene>
    <name evidence="1" type="ORF">FS320_31740</name>
</gene>
<dbReference type="EMBL" id="VOSK01000241">
    <property type="protein sequence ID" value="MPR29540.1"/>
    <property type="molecule type" value="Genomic_DNA"/>
</dbReference>
<sequence>MTPKVLTRQIVSAATQAFWSPDDLLGEIQATLAALADVEYRYERDRERLMQQLGPDAVFQPLWAERERRYEAEREPYRRRVEQLQRRMRRNLFSGL</sequence>
<organism evidence="1 2">
    <name type="scientific">Microvirga tunisiensis</name>
    <dbReference type="NCBI Taxonomy" id="2108360"/>
    <lineage>
        <taxon>Bacteria</taxon>
        <taxon>Pseudomonadati</taxon>
        <taxon>Pseudomonadota</taxon>
        <taxon>Alphaproteobacteria</taxon>
        <taxon>Hyphomicrobiales</taxon>
        <taxon>Methylobacteriaceae</taxon>
        <taxon>Microvirga</taxon>
    </lineage>
</organism>
<reference evidence="1 2" key="1">
    <citation type="journal article" date="2019" name="Syst. Appl. Microbiol.">
        <title>Microvirga tunisiensis sp. nov., a root nodule symbiotic bacterium isolated from Lupinus micranthus and L. luteus grown in Northern Tunisia.</title>
        <authorList>
            <person name="Msaddak A."/>
            <person name="Rejili M."/>
            <person name="Duran D."/>
            <person name="Mars M."/>
            <person name="Palacios J.M."/>
            <person name="Ruiz-Argueso T."/>
            <person name="Rey L."/>
            <person name="Imperial J."/>
        </authorList>
    </citation>
    <scope>NUCLEOTIDE SEQUENCE [LARGE SCALE GENOMIC DNA]</scope>
    <source>
        <strain evidence="1 2">Lmie10</strain>
    </source>
</reference>
<protein>
    <submittedName>
        <fullName evidence="1">Uncharacterized protein</fullName>
    </submittedName>
</protein>
<keyword evidence="2" id="KW-1185">Reference proteome</keyword>
<evidence type="ECO:0000313" key="1">
    <source>
        <dbReference type="EMBL" id="MPR29540.1"/>
    </source>
</evidence>
<accession>A0A5N7MSA7</accession>
<dbReference type="AlphaFoldDB" id="A0A5N7MSA7"/>
<dbReference type="RefSeq" id="WP_152716435.1">
    <property type="nucleotide sequence ID" value="NZ_VOSJ01000261.1"/>
</dbReference>
<proteinExistence type="predicted"/>
<dbReference type="Proteomes" id="UP000403266">
    <property type="component" value="Unassembled WGS sequence"/>
</dbReference>